<dbReference type="GO" id="GO:0044874">
    <property type="term" value="P:lipoprotein localization to outer membrane"/>
    <property type="evidence" value="ECO:0007669"/>
    <property type="project" value="TreeGrafter"/>
</dbReference>
<keyword evidence="4 7" id="KW-0812">Transmembrane</keyword>
<dbReference type="EMBL" id="FOXB01000050">
    <property type="protein sequence ID" value="SFP87795.1"/>
    <property type="molecule type" value="Genomic_DNA"/>
</dbReference>
<evidence type="ECO:0000313" key="10">
    <source>
        <dbReference type="Proteomes" id="UP000199227"/>
    </source>
</evidence>
<feature type="transmembrane region" description="Helical" evidence="7">
    <location>
        <begin position="306"/>
        <end position="327"/>
    </location>
</feature>
<feature type="transmembrane region" description="Helical" evidence="7">
    <location>
        <begin position="20"/>
        <end position="43"/>
    </location>
</feature>
<comment type="similarity">
    <text evidence="2">Belongs to the ABC-4 integral membrane protein family. LolC/E subfamily.</text>
</comment>
<dbReference type="PANTHER" id="PTHR30489:SF0">
    <property type="entry name" value="LIPOPROTEIN-RELEASING SYSTEM TRANSMEMBRANE PROTEIN LOLE"/>
    <property type="match status" value="1"/>
</dbReference>
<dbReference type="Pfam" id="PF02687">
    <property type="entry name" value="FtsX"/>
    <property type="match status" value="1"/>
</dbReference>
<dbReference type="InterPro" id="IPR003838">
    <property type="entry name" value="ABC3_permease_C"/>
</dbReference>
<keyword evidence="5 7" id="KW-1133">Transmembrane helix</keyword>
<evidence type="ECO:0000256" key="4">
    <source>
        <dbReference type="ARBA" id="ARBA00022692"/>
    </source>
</evidence>
<comment type="subcellular location">
    <subcellularLocation>
        <location evidence="1">Cell membrane</location>
        <topology evidence="1">Multi-pass membrane protein</topology>
    </subcellularLocation>
</comment>
<feature type="transmembrane region" description="Helical" evidence="7">
    <location>
        <begin position="348"/>
        <end position="368"/>
    </location>
</feature>
<feature type="domain" description="ABC3 transporter permease C-terminal" evidence="8">
    <location>
        <begin position="257"/>
        <end position="382"/>
    </location>
</feature>
<reference evidence="9 10" key="1">
    <citation type="submission" date="2016-10" db="EMBL/GenBank/DDBJ databases">
        <authorList>
            <person name="de Groot N.N."/>
        </authorList>
    </citation>
    <scope>NUCLEOTIDE SEQUENCE [LARGE SCALE GENOMIC DNA]</scope>
    <source>
        <strain evidence="9 10">EP1-55-1</strain>
    </source>
</reference>
<evidence type="ECO:0000256" key="3">
    <source>
        <dbReference type="ARBA" id="ARBA00022475"/>
    </source>
</evidence>
<dbReference type="GO" id="GO:0098797">
    <property type="term" value="C:plasma membrane protein complex"/>
    <property type="evidence" value="ECO:0007669"/>
    <property type="project" value="TreeGrafter"/>
</dbReference>
<dbReference type="RefSeq" id="WP_092913965.1">
    <property type="nucleotide sequence ID" value="NZ_FOXB01000050.1"/>
</dbReference>
<feature type="transmembrane region" description="Helical" evidence="7">
    <location>
        <begin position="252"/>
        <end position="270"/>
    </location>
</feature>
<dbReference type="PANTHER" id="PTHR30489">
    <property type="entry name" value="LIPOPROTEIN-RELEASING SYSTEM TRANSMEMBRANE PROTEIN LOLE"/>
    <property type="match status" value="1"/>
</dbReference>
<keyword evidence="3" id="KW-1003">Cell membrane</keyword>
<dbReference type="AlphaFoldDB" id="A0A1I5TXL1"/>
<evidence type="ECO:0000256" key="1">
    <source>
        <dbReference type="ARBA" id="ARBA00004651"/>
    </source>
</evidence>
<dbReference type="OrthoDB" id="8522929at2"/>
<keyword evidence="9" id="KW-0449">Lipoprotein</keyword>
<dbReference type="InterPro" id="IPR051447">
    <property type="entry name" value="Lipoprotein-release_system"/>
</dbReference>
<dbReference type="Proteomes" id="UP000199227">
    <property type="component" value="Unassembled WGS sequence"/>
</dbReference>
<evidence type="ECO:0000256" key="2">
    <source>
        <dbReference type="ARBA" id="ARBA00005236"/>
    </source>
</evidence>
<evidence type="ECO:0000313" key="9">
    <source>
        <dbReference type="EMBL" id="SFP87795.1"/>
    </source>
</evidence>
<dbReference type="STRING" id="223786.SAMN05216234_15011"/>
<keyword evidence="10" id="KW-1185">Reference proteome</keyword>
<accession>A0A1I5TXL1</accession>
<proteinExistence type="inferred from homology"/>
<evidence type="ECO:0000256" key="5">
    <source>
        <dbReference type="ARBA" id="ARBA00022989"/>
    </source>
</evidence>
<organism evidence="9 10">
    <name type="scientific">Hydrogenimonas thermophila</name>
    <dbReference type="NCBI Taxonomy" id="223786"/>
    <lineage>
        <taxon>Bacteria</taxon>
        <taxon>Pseudomonadati</taxon>
        <taxon>Campylobacterota</taxon>
        <taxon>Epsilonproteobacteria</taxon>
        <taxon>Campylobacterales</taxon>
        <taxon>Hydrogenimonadaceae</taxon>
        <taxon>Hydrogenimonas</taxon>
    </lineage>
</organism>
<protein>
    <submittedName>
        <fullName evidence="9">ABC-type transport system, involved in lipoprotein release, permease component</fullName>
    </submittedName>
</protein>
<gene>
    <name evidence="9" type="ORF">SAMN05216234_15011</name>
</gene>
<evidence type="ECO:0000259" key="8">
    <source>
        <dbReference type="Pfam" id="PF02687"/>
    </source>
</evidence>
<evidence type="ECO:0000256" key="6">
    <source>
        <dbReference type="ARBA" id="ARBA00023136"/>
    </source>
</evidence>
<keyword evidence="6 7" id="KW-0472">Membrane</keyword>
<evidence type="ECO:0000256" key="7">
    <source>
        <dbReference type="SAM" id="Phobius"/>
    </source>
</evidence>
<sequence length="389" mass="43787">MKHFLAFALSSLTRRSSKNIFIFIIFTFLIFILSSVFMITNALKTEMFATLKSLPDITVQRIVAGRQTMIDVNRCEEISKLFGVSDVNPRVWGYYYLPTLGVNFSIVGVESFSKQYNKELDDIVDKFSDKLVGGDNMIVGVGVLKELKKIFFNDYFYFVKPDGSLKKVKIAGVFKPSTSLESNDIIIMDSELVREIFEMDETKATDIVVNVANHDEVPTIAKKIREIYPDSRVITKDDLKTSYTNVFNYKSGLFLALFIVSIFTFFIIIYDKASGLSSEERREIGILKAIGWKIDDILKVKLLESVIISGLAYLLAVTLAVGYVFGLQSPVLRELFMGYSVLKPPFDLPFVIDGGVLALIFFTTIPIYTAATIIPAWRAATLDADEAIR</sequence>
<name>A0A1I5TXL1_9BACT</name>